<keyword evidence="2" id="KW-1185">Reference proteome</keyword>
<proteinExistence type="predicted"/>
<protein>
    <submittedName>
        <fullName evidence="1">Uncharacterized protein</fullName>
    </submittedName>
</protein>
<comment type="caution">
    <text evidence="1">The sequence shown here is derived from an EMBL/GenBank/DDBJ whole genome shotgun (WGS) entry which is preliminary data.</text>
</comment>
<dbReference type="RefSeq" id="WP_183322174.1">
    <property type="nucleotide sequence ID" value="NZ_JACHVQ010000003.1"/>
</dbReference>
<reference evidence="1 2" key="1">
    <citation type="submission" date="2020-08" db="EMBL/GenBank/DDBJ databases">
        <title>Sequencing the genomes of 1000 actinobacteria strains.</title>
        <authorList>
            <person name="Klenk H.-P."/>
        </authorList>
    </citation>
    <scope>NUCLEOTIDE SEQUENCE [LARGE SCALE GENOMIC DNA]</scope>
    <source>
        <strain evidence="1 2">DSM 105369</strain>
    </source>
</reference>
<dbReference type="Proteomes" id="UP000559182">
    <property type="component" value="Unassembled WGS sequence"/>
</dbReference>
<evidence type="ECO:0000313" key="2">
    <source>
        <dbReference type="Proteomes" id="UP000559182"/>
    </source>
</evidence>
<accession>A0A839N7K8</accession>
<sequence>MSTTAHLPTGGIRLSRTYAQPLPTGVSATMAFYDEQWGAWHAVPSKLSSDRRTVTAVVHHLSLWTDITGAVEKVKKAVSDAVNSAANWAYYQVGKVFDTRVNPPSCSGTPDWVSSSVFIETDKNNPLLFCVGSDPKHASILDVKARVNRGFAYNAYLGPATDWLYNSTFSGMSLDDVVSAIGHLDDDVSQTWGLFSPKGSELVGAGEELSFGATEQQVRNLQGTSTVLRLEPPSTVGFLVSTLGRLVGAQLEQLADGYAAGAIAIAGCYSDVKAAHDAGTWTRAALTCLGGIDEDLAKTLASYLTERGVAPVKAGKLAGAVVGRLTVYLALVGPVFSTMNFALEQRLSDSARTVNVYPQAEQVTASTLRSAEVPADCRLPAQRLKNGKTTEGSPGGGSLVDIVAYGDLAGLGYKQALTAYVCTAGGVTWPQDLVLIGAGGKLLASLNLGRFVQGEHSDLTTISFSGNAAHIAWTTYQGCCFYHVDQAATVSYQSGKLVLSNHTVSYSPEAVAEDVFLAQFEKKRGSLKDPEVVSDAEWTELTTTFGDMIFTVDGSPGTCEVSSQRAVCPVSGDGSNAEHLVGWMELDKDSGSGYGWRVTNLELSVE</sequence>
<evidence type="ECO:0000313" key="1">
    <source>
        <dbReference type="EMBL" id="MBB2893728.1"/>
    </source>
</evidence>
<dbReference type="AlphaFoldDB" id="A0A839N7K8"/>
<gene>
    <name evidence="1" type="ORF">FHU39_003759</name>
</gene>
<organism evidence="1 2">
    <name type="scientific">Flexivirga oryzae</name>
    <dbReference type="NCBI Taxonomy" id="1794944"/>
    <lineage>
        <taxon>Bacteria</taxon>
        <taxon>Bacillati</taxon>
        <taxon>Actinomycetota</taxon>
        <taxon>Actinomycetes</taxon>
        <taxon>Micrococcales</taxon>
        <taxon>Dermacoccaceae</taxon>
        <taxon>Flexivirga</taxon>
    </lineage>
</organism>
<name>A0A839N7K8_9MICO</name>
<dbReference type="EMBL" id="JACHVQ010000003">
    <property type="protein sequence ID" value="MBB2893728.1"/>
    <property type="molecule type" value="Genomic_DNA"/>
</dbReference>